<keyword evidence="1" id="KW-0862">Zinc</keyword>
<evidence type="ECO:0000313" key="4">
    <source>
        <dbReference type="Proteomes" id="UP000887569"/>
    </source>
</evidence>
<evidence type="ECO:0000313" key="5">
    <source>
        <dbReference type="WBParaSite" id="PgR066_g006_t05"/>
    </source>
</evidence>
<dbReference type="GO" id="GO:0008270">
    <property type="term" value="F:zinc ion binding"/>
    <property type="evidence" value="ECO:0007669"/>
    <property type="project" value="UniProtKB-KW"/>
</dbReference>
<reference evidence="5" key="1">
    <citation type="submission" date="2022-11" db="UniProtKB">
        <authorList>
            <consortium name="WormBaseParasite"/>
        </authorList>
    </citation>
    <scope>IDENTIFICATION</scope>
</reference>
<keyword evidence="4" id="KW-1185">Reference proteome</keyword>
<evidence type="ECO:0000256" key="2">
    <source>
        <dbReference type="SAM" id="MobiDB-lite"/>
    </source>
</evidence>
<dbReference type="PROSITE" id="PS50103">
    <property type="entry name" value="ZF_C3H1"/>
    <property type="match status" value="1"/>
</dbReference>
<proteinExistence type="predicted"/>
<organism evidence="4 5">
    <name type="scientific">Parascaris univalens</name>
    <name type="common">Nematode worm</name>
    <dbReference type="NCBI Taxonomy" id="6257"/>
    <lineage>
        <taxon>Eukaryota</taxon>
        <taxon>Metazoa</taxon>
        <taxon>Ecdysozoa</taxon>
        <taxon>Nematoda</taxon>
        <taxon>Chromadorea</taxon>
        <taxon>Rhabditida</taxon>
        <taxon>Spirurina</taxon>
        <taxon>Ascaridomorpha</taxon>
        <taxon>Ascaridoidea</taxon>
        <taxon>Ascarididae</taxon>
        <taxon>Parascaris</taxon>
    </lineage>
</organism>
<dbReference type="WBParaSite" id="PgR066_g006_t05">
    <property type="protein sequence ID" value="PgR066_g006_t05"/>
    <property type="gene ID" value="PgR066_g006"/>
</dbReference>
<dbReference type="InterPro" id="IPR000571">
    <property type="entry name" value="Znf_CCCH"/>
</dbReference>
<evidence type="ECO:0000256" key="1">
    <source>
        <dbReference type="PROSITE-ProRule" id="PRU00723"/>
    </source>
</evidence>
<keyword evidence="1" id="KW-0863">Zinc-finger</keyword>
<feature type="domain" description="C3H1-type" evidence="3">
    <location>
        <begin position="79"/>
        <end position="100"/>
    </location>
</feature>
<keyword evidence="1" id="KW-0479">Metal-binding</keyword>
<evidence type="ECO:0000259" key="3">
    <source>
        <dbReference type="PROSITE" id="PS50103"/>
    </source>
</evidence>
<dbReference type="Pfam" id="PF00642">
    <property type="entry name" value="zf-CCCH"/>
    <property type="match status" value="1"/>
</dbReference>
<feature type="compositionally biased region" description="Low complexity" evidence="2">
    <location>
        <begin position="160"/>
        <end position="173"/>
    </location>
</feature>
<dbReference type="Proteomes" id="UP000887569">
    <property type="component" value="Unplaced"/>
</dbReference>
<protein>
    <submittedName>
        <fullName evidence="5">C3H1-type domain-containing protein</fullName>
    </submittedName>
</protein>
<name>A0A915BXF9_PARUN</name>
<sequence length="205" mass="22560">MGLSSLDSRKSSHPRNKLAVTRGRGHWLKNRIAFEAGEQLGAKDRCIPACIEPSLTHLVVPLLTQPQQRKPSRSRNMDLYKTALCDYWAAGMPCRFGDRCCDFPRKTNVTSSALKLTHATKIPSSRTSHTPTTTALQVAKKISLVMKNCSLDMPVDSIMSESQSSESTKGKQTASSMQMACPTMRRKCASKTGDEAEPLSRSISE</sequence>
<feature type="zinc finger region" description="C3H1-type" evidence="1">
    <location>
        <begin position="79"/>
        <end position="100"/>
    </location>
</feature>
<feature type="region of interest" description="Disordered" evidence="2">
    <location>
        <begin position="159"/>
        <end position="205"/>
    </location>
</feature>
<accession>A0A915BXF9</accession>
<dbReference type="AlphaFoldDB" id="A0A915BXF9"/>